<reference evidence="6 7" key="1">
    <citation type="submission" date="2021-01" db="EMBL/GenBank/DDBJ databases">
        <title>Genomic Encyclopedia of Type Strains, Phase IV (KMG-IV): sequencing the most valuable type-strain genomes for metagenomic binning, comparative biology and taxonomic classification.</title>
        <authorList>
            <person name="Goeker M."/>
        </authorList>
    </citation>
    <scope>NUCLEOTIDE SEQUENCE [LARGE SCALE GENOMIC DNA]</scope>
    <source>
        <strain evidence="6 7">DSM 25879</strain>
    </source>
</reference>
<organism evidence="6 7">
    <name type="scientific">Sutcliffiella tianshenii</name>
    <dbReference type="NCBI Taxonomy" id="1463404"/>
    <lineage>
        <taxon>Bacteria</taxon>
        <taxon>Bacillati</taxon>
        <taxon>Bacillota</taxon>
        <taxon>Bacilli</taxon>
        <taxon>Bacillales</taxon>
        <taxon>Bacillaceae</taxon>
        <taxon>Sutcliffiella</taxon>
    </lineage>
</organism>
<evidence type="ECO:0000256" key="2">
    <source>
        <dbReference type="ARBA" id="ARBA00022692"/>
    </source>
</evidence>
<keyword evidence="4 5" id="KW-0472">Membrane</keyword>
<proteinExistence type="predicted"/>
<keyword evidence="3 5" id="KW-1133">Transmembrane helix</keyword>
<evidence type="ECO:0000256" key="5">
    <source>
        <dbReference type="SAM" id="Phobius"/>
    </source>
</evidence>
<feature type="transmembrane region" description="Helical" evidence="5">
    <location>
        <begin position="12"/>
        <end position="32"/>
    </location>
</feature>
<dbReference type="RefSeq" id="WP_204413877.1">
    <property type="nucleotide sequence ID" value="NZ_JAFBED010000002.1"/>
</dbReference>
<keyword evidence="7" id="KW-1185">Reference proteome</keyword>
<evidence type="ECO:0000256" key="1">
    <source>
        <dbReference type="ARBA" id="ARBA00004370"/>
    </source>
</evidence>
<evidence type="ECO:0000256" key="4">
    <source>
        <dbReference type="ARBA" id="ARBA00023136"/>
    </source>
</evidence>
<evidence type="ECO:0000313" key="6">
    <source>
        <dbReference type="EMBL" id="MBM7619083.1"/>
    </source>
</evidence>
<accession>A0ABS2NWQ2</accession>
<dbReference type="InterPro" id="IPR006479">
    <property type="entry name" value="Holin"/>
</dbReference>
<protein>
    <submittedName>
        <fullName evidence="6">SPP1 family holin</fullName>
    </submittedName>
</protein>
<dbReference type="NCBIfam" id="TIGR01592">
    <property type="entry name" value="holin_SPP1"/>
    <property type="match status" value="1"/>
</dbReference>
<evidence type="ECO:0000256" key="3">
    <source>
        <dbReference type="ARBA" id="ARBA00022989"/>
    </source>
</evidence>
<keyword evidence="2 5" id="KW-0812">Transmembrane</keyword>
<dbReference type="Proteomes" id="UP000737402">
    <property type="component" value="Unassembled WGS sequence"/>
</dbReference>
<comment type="subcellular location">
    <subcellularLocation>
        <location evidence="1">Membrane</location>
    </subcellularLocation>
</comment>
<dbReference type="Pfam" id="PF04688">
    <property type="entry name" value="Holin_SPP1"/>
    <property type="match status" value="1"/>
</dbReference>
<dbReference type="EMBL" id="JAFBED010000002">
    <property type="protein sequence ID" value="MBM7619083.1"/>
    <property type="molecule type" value="Genomic_DNA"/>
</dbReference>
<evidence type="ECO:0000313" key="7">
    <source>
        <dbReference type="Proteomes" id="UP000737402"/>
    </source>
</evidence>
<gene>
    <name evidence="6" type="ORF">JOC95_000932</name>
</gene>
<sequence>MSEAPIRPVSKGAWFRVVFLVLALVNQVLVMMDKSPIPVSSEQLEQLYTLTWTVVASLIAWWKDNDWTEKARRRVK</sequence>
<comment type="caution">
    <text evidence="6">The sequence shown here is derived from an EMBL/GenBank/DDBJ whole genome shotgun (WGS) entry which is preliminary data.</text>
</comment>
<feature type="transmembrane region" description="Helical" evidence="5">
    <location>
        <begin position="44"/>
        <end position="62"/>
    </location>
</feature>
<name>A0ABS2NWQ2_9BACI</name>